<comment type="caution">
    <text evidence="3">The sequence shown here is derived from an EMBL/GenBank/DDBJ whole genome shotgun (WGS) entry which is preliminary data.</text>
</comment>
<dbReference type="EMBL" id="CAXDID020000211">
    <property type="protein sequence ID" value="CAL6056901.1"/>
    <property type="molecule type" value="Genomic_DNA"/>
</dbReference>
<feature type="domain" description="DUF4200" evidence="2">
    <location>
        <begin position="155"/>
        <end position="270"/>
    </location>
</feature>
<proteinExistence type="predicted"/>
<dbReference type="EMBL" id="CATOUU010000548">
    <property type="protein sequence ID" value="CAI9933749.1"/>
    <property type="molecule type" value="Genomic_DNA"/>
</dbReference>
<dbReference type="GO" id="GO:0005856">
    <property type="term" value="C:cytoskeleton"/>
    <property type="evidence" value="ECO:0007669"/>
    <property type="project" value="UniProtKB-ARBA"/>
</dbReference>
<protein>
    <recommendedName>
        <fullName evidence="2">DUF4200 domain-containing protein</fullName>
    </recommendedName>
</protein>
<evidence type="ECO:0000313" key="5">
    <source>
        <dbReference type="Proteomes" id="UP001642409"/>
    </source>
</evidence>
<evidence type="ECO:0000313" key="4">
    <source>
        <dbReference type="EMBL" id="CAL6056901.1"/>
    </source>
</evidence>
<evidence type="ECO:0000259" key="2">
    <source>
        <dbReference type="Pfam" id="PF13863"/>
    </source>
</evidence>
<dbReference type="PANTHER" id="PTHR21683">
    <property type="entry name" value="COILED-COIL DOMAIN-CONTAINING PROTEIN 42 LIKE-2-LIKE-RELATED"/>
    <property type="match status" value="1"/>
</dbReference>
<accession>A0AA86P825</accession>
<dbReference type="AlphaFoldDB" id="A0AA86P825"/>
<organism evidence="3">
    <name type="scientific">Hexamita inflata</name>
    <dbReference type="NCBI Taxonomy" id="28002"/>
    <lineage>
        <taxon>Eukaryota</taxon>
        <taxon>Metamonada</taxon>
        <taxon>Diplomonadida</taxon>
        <taxon>Hexamitidae</taxon>
        <taxon>Hexamitinae</taxon>
        <taxon>Hexamita</taxon>
    </lineage>
</organism>
<dbReference type="PANTHER" id="PTHR21683:SF3">
    <property type="entry name" value="CILIA AND FLAGELLA ASSOCIATED PROTEIN 100"/>
    <property type="match status" value="1"/>
</dbReference>
<evidence type="ECO:0000313" key="3">
    <source>
        <dbReference type="EMBL" id="CAI9933749.1"/>
    </source>
</evidence>
<name>A0AA86P825_9EUKA</name>
<gene>
    <name evidence="3" type="ORF">HINF_LOCUS21394</name>
    <name evidence="4" type="ORF">HINF_LOCUS47251</name>
</gene>
<evidence type="ECO:0000256" key="1">
    <source>
        <dbReference type="ARBA" id="ARBA00023054"/>
    </source>
</evidence>
<reference evidence="3" key="1">
    <citation type="submission" date="2023-06" db="EMBL/GenBank/DDBJ databases">
        <authorList>
            <person name="Kurt Z."/>
        </authorList>
    </citation>
    <scope>NUCLEOTIDE SEQUENCE</scope>
</reference>
<dbReference type="InterPro" id="IPR025252">
    <property type="entry name" value="DUF4200"/>
</dbReference>
<sequence>MTANDSQQLSPQVQHRQKLAETYMTQIQQNPFSLMDDDQVIKARVAAKQTHAMAFKASAYIPLHKRVDNSCRSALLSLSERSPPPILQKLQANPALIQAPEVQSMHEFAQSMNQTMLEKYAPSYTNKFADLDKDAIELLTQTDRQAGKRQRADELIAQQKEIFMVQLSSLTKRQEIDSIDGILKQKQQTLDKLASQLDTDVSRFGEQINQSDKGMSEAVKELENAKYMRSKREQVVGQLKNDLVMLKSALEKLEGTQTHMNIYQSQIEDLMNLKQDDLNSKRAFQEIQKQAVLECVNKFFSADGLCLDCLTYLPDQYQCCKEQNINKVDCKHANILDYELMHENPMLQEEYTFLTQENPIEQINALLSQSNQNIYAEILISIYLPHILSIQDSSPYDFVDALRQYEASNFQLVESIQEAENFLESMKKTQETMEVNAEATLTSMHNGLASIQHLLKDKENSYEISQLLSLQTLLQKNALNYQFLQKQITQGYMLSTGAEYQEAISTSLLHKLSIMEQKLEQLAAICKNADPHIQRNFEKQCDRTRSKRIATLRMQEVQLMRQEKVEKALIKNEEPIQLVDARRVVQRSYFKPKRHIGDDRSLIELEQLNQIQNYYDQAFQ</sequence>
<dbReference type="Proteomes" id="UP001642409">
    <property type="component" value="Unassembled WGS sequence"/>
</dbReference>
<reference evidence="4 5" key="2">
    <citation type="submission" date="2024-07" db="EMBL/GenBank/DDBJ databases">
        <authorList>
            <person name="Akdeniz Z."/>
        </authorList>
    </citation>
    <scope>NUCLEOTIDE SEQUENCE [LARGE SCALE GENOMIC DNA]</scope>
</reference>
<dbReference type="Pfam" id="PF13863">
    <property type="entry name" value="DUF4200"/>
    <property type="match status" value="1"/>
</dbReference>
<dbReference type="InterPro" id="IPR051147">
    <property type="entry name" value="CFAP_domain-containing"/>
</dbReference>
<keyword evidence="5" id="KW-1185">Reference proteome</keyword>
<keyword evidence="1" id="KW-0175">Coiled coil</keyword>